<feature type="region of interest" description="Disordered" evidence="1">
    <location>
        <begin position="258"/>
        <end position="311"/>
    </location>
</feature>
<evidence type="ECO:0000313" key="3">
    <source>
        <dbReference type="EMBL" id="VFR73663.1"/>
    </source>
</evidence>
<dbReference type="Pfam" id="PF12101">
    <property type="entry name" value="DUF3577"/>
    <property type="match status" value="2"/>
</dbReference>
<evidence type="ECO:0000313" key="2">
    <source>
        <dbReference type="EMBL" id="VFR42601.1"/>
    </source>
</evidence>
<feature type="compositionally biased region" description="Low complexity" evidence="1">
    <location>
        <begin position="282"/>
        <end position="298"/>
    </location>
</feature>
<dbReference type="AlphaFoldDB" id="A0A484QZK3"/>
<dbReference type="EMBL" id="CAADID010000023">
    <property type="protein sequence ID" value="VFR73663.1"/>
    <property type="molecule type" value="Genomic_DNA"/>
</dbReference>
<reference evidence="2" key="1">
    <citation type="submission" date="2019-03" db="EMBL/GenBank/DDBJ databases">
        <authorList>
            <person name="Danneels B."/>
        </authorList>
    </citation>
    <scope>NUCLEOTIDE SEQUENCE</scope>
</reference>
<name>A0A484QZK3_9ZZZZ</name>
<organism evidence="2">
    <name type="scientific">plant metagenome</name>
    <dbReference type="NCBI Taxonomy" id="1297885"/>
    <lineage>
        <taxon>unclassified sequences</taxon>
        <taxon>metagenomes</taxon>
        <taxon>organismal metagenomes</taxon>
    </lineage>
</organism>
<gene>
    <name evidence="2" type="ORF">ANT2_4347</name>
    <name evidence="3" type="ORF">ANT3_4351</name>
</gene>
<proteinExistence type="predicted"/>
<dbReference type="InterPro" id="IPR021960">
    <property type="entry name" value="DUF3577"/>
</dbReference>
<dbReference type="EMBL" id="CAADIG010000014">
    <property type="protein sequence ID" value="VFR42601.1"/>
    <property type="molecule type" value="Genomic_DNA"/>
</dbReference>
<evidence type="ECO:0000256" key="1">
    <source>
        <dbReference type="SAM" id="MobiDB-lite"/>
    </source>
</evidence>
<protein>
    <submittedName>
        <fullName evidence="2">FIG049434: Periplasmic protein TonB, links inner and outer membranes</fullName>
    </submittedName>
</protein>
<accession>A0A484QZK3</accession>
<sequence>MTNTTSSEKKGFFDIHTDGIGYLQRARMVPVKGGRKADPYLACTIAAQVGSVHDPITRYFDVRVAGSEAKDFVRGYLDADKSKRPLVRFRSSDPWGDAFFRTSEGHEGEPGGILKGRLLKIEPFDKAELAQLERFELITRGIGYLNKPQEVEPKDRDPFLSCVIAALTGPVDIGQEKREYCYFDTVVATPEARNLVRRCVPSIDEKRRVLIAFRLDDMKADPFIYAKADRAGQPGVSLKSTLTHISLIKIDGHQVHPKLQAQADTPTSEDANAPEDEGTDGSAADVPPSSPAPSEAEVQTQKRELAQAAPF</sequence>